<evidence type="ECO:0000256" key="2">
    <source>
        <dbReference type="ARBA" id="ARBA00022438"/>
    </source>
</evidence>
<dbReference type="PROSITE" id="PS00631">
    <property type="entry name" value="CYTOSOL_AP"/>
    <property type="match status" value="1"/>
</dbReference>
<evidence type="ECO:0000313" key="7">
    <source>
        <dbReference type="EMBL" id="CAB4568138.1"/>
    </source>
</evidence>
<dbReference type="PANTHER" id="PTHR11963:SF23">
    <property type="entry name" value="CYTOSOL AMINOPEPTIDASE"/>
    <property type="match status" value="1"/>
</dbReference>
<dbReference type="Gene3D" id="3.40.630.10">
    <property type="entry name" value="Zn peptidases"/>
    <property type="match status" value="1"/>
</dbReference>
<evidence type="ECO:0000313" key="6">
    <source>
        <dbReference type="EMBL" id="CAB4546058.1"/>
    </source>
</evidence>
<keyword evidence="2" id="KW-0031">Aminopeptidase</keyword>
<keyword evidence="4" id="KW-0378">Hydrolase</keyword>
<dbReference type="GO" id="GO:0030145">
    <property type="term" value="F:manganese ion binding"/>
    <property type="evidence" value="ECO:0007669"/>
    <property type="project" value="InterPro"/>
</dbReference>
<dbReference type="PRINTS" id="PR00481">
    <property type="entry name" value="LAMNOPPTDASE"/>
</dbReference>
<dbReference type="InterPro" id="IPR043472">
    <property type="entry name" value="Macro_dom-like"/>
</dbReference>
<dbReference type="EMBL" id="CAEZTE010000066">
    <property type="protein sequence ID" value="CAB4568138.1"/>
    <property type="molecule type" value="Genomic_DNA"/>
</dbReference>
<dbReference type="SUPFAM" id="SSF53187">
    <property type="entry name" value="Zn-dependent exopeptidases"/>
    <property type="match status" value="1"/>
</dbReference>
<organism evidence="6">
    <name type="scientific">freshwater metagenome</name>
    <dbReference type="NCBI Taxonomy" id="449393"/>
    <lineage>
        <taxon>unclassified sequences</taxon>
        <taxon>metagenomes</taxon>
        <taxon>ecological metagenomes</taxon>
    </lineage>
</organism>
<dbReference type="CDD" id="cd00433">
    <property type="entry name" value="Peptidase_M17"/>
    <property type="match status" value="1"/>
</dbReference>
<dbReference type="GO" id="GO:0005737">
    <property type="term" value="C:cytoplasm"/>
    <property type="evidence" value="ECO:0007669"/>
    <property type="project" value="InterPro"/>
</dbReference>
<dbReference type="InterPro" id="IPR008283">
    <property type="entry name" value="Peptidase_M17_N"/>
</dbReference>
<dbReference type="InterPro" id="IPR011356">
    <property type="entry name" value="Leucine_aapep/pepB"/>
</dbReference>
<dbReference type="Gene3D" id="3.40.220.10">
    <property type="entry name" value="Leucine Aminopeptidase, subunit E, domain 1"/>
    <property type="match status" value="1"/>
</dbReference>
<dbReference type="EMBL" id="CAEZWC010000015">
    <property type="protein sequence ID" value="CAB4643369.1"/>
    <property type="molecule type" value="Genomic_DNA"/>
</dbReference>
<dbReference type="GO" id="GO:0006508">
    <property type="term" value="P:proteolysis"/>
    <property type="evidence" value="ECO:0007669"/>
    <property type="project" value="UniProtKB-KW"/>
</dbReference>
<protein>
    <submittedName>
        <fullName evidence="6">Unannotated protein</fullName>
    </submittedName>
</protein>
<dbReference type="PANTHER" id="PTHR11963">
    <property type="entry name" value="LEUCINE AMINOPEPTIDASE-RELATED"/>
    <property type="match status" value="1"/>
</dbReference>
<dbReference type="Pfam" id="PF00883">
    <property type="entry name" value="Peptidase_M17"/>
    <property type="match status" value="1"/>
</dbReference>
<dbReference type="Pfam" id="PF02789">
    <property type="entry name" value="Peptidase_M17_N"/>
    <property type="match status" value="1"/>
</dbReference>
<evidence type="ECO:0000256" key="4">
    <source>
        <dbReference type="ARBA" id="ARBA00022801"/>
    </source>
</evidence>
<evidence type="ECO:0000259" key="5">
    <source>
        <dbReference type="PROSITE" id="PS00631"/>
    </source>
</evidence>
<dbReference type="AlphaFoldDB" id="A0A6J6C6Y4"/>
<dbReference type="EMBL" id="CAEZYN010000006">
    <property type="protein sequence ID" value="CAB4716403.1"/>
    <property type="molecule type" value="Genomic_DNA"/>
</dbReference>
<reference evidence="6" key="1">
    <citation type="submission" date="2020-05" db="EMBL/GenBank/DDBJ databases">
        <authorList>
            <person name="Chiriac C."/>
            <person name="Salcher M."/>
            <person name="Ghai R."/>
            <person name="Kavagutti S V."/>
        </authorList>
    </citation>
    <scope>NUCLEOTIDE SEQUENCE</scope>
</reference>
<evidence type="ECO:0000313" key="9">
    <source>
        <dbReference type="EMBL" id="CAB4643369.1"/>
    </source>
</evidence>
<sequence length="497" mass="53639">MNPKSFDLYPKLQNLSIEDTDLSEITAVAIPVVNDDQIKVIENNLVRSLINLTKLDFKVELSKWTEFSGKAGEIIEIPLASGNLSRIYLVGVGAQNSDDIRKASTTLGRKVKNTDTQLLVYLTSDSKLITVAATALVLSNYQFSLKTEQKDKKPTFILYGNFLEEVEKADILASAVWQARDLIHTPSNIKNPQWLAKQATSLVSSAKSSSLSIAVKSGNAIKDFGGLNAVGNSSPNPGPRLIEVCYAPKGSGNWPHVVLVGKGITFDTGGVSLKRPYESMVGMKSDMAGAAAVLVATVAMARIKPKVKVTALLMTAENSLSATSQRPSDVIKQFGGTTVEVLNTDAEGRLVLADGLAYADLKLDPDYLVDLATLTGAATLGLGRQHAAMYTRNKSLAKKFTEIGEKIGERVWHMPLVDDYTPALESDVADINHLADKFDFSAGSITAALFLENFVGKRNWIHLDIAGTGRSETDSGENIKGGTGFGSRLLIEWLETF</sequence>
<name>A0A6J6C6Y4_9ZZZZ</name>
<proteinExistence type="inferred from homology"/>
<dbReference type="InterPro" id="IPR000819">
    <property type="entry name" value="Peptidase_M17_C"/>
</dbReference>
<feature type="domain" description="Cytosol aminopeptidase" evidence="5">
    <location>
        <begin position="343"/>
        <end position="350"/>
    </location>
</feature>
<evidence type="ECO:0000256" key="1">
    <source>
        <dbReference type="ARBA" id="ARBA00009528"/>
    </source>
</evidence>
<keyword evidence="3" id="KW-0645">Protease</keyword>
<evidence type="ECO:0000256" key="3">
    <source>
        <dbReference type="ARBA" id="ARBA00022670"/>
    </source>
</evidence>
<accession>A0A6J6C6Y4</accession>
<evidence type="ECO:0000313" key="8">
    <source>
        <dbReference type="EMBL" id="CAB4610207.1"/>
    </source>
</evidence>
<dbReference type="EMBL" id="CAEZSW010000003">
    <property type="protein sequence ID" value="CAB4546058.1"/>
    <property type="molecule type" value="Genomic_DNA"/>
</dbReference>
<comment type="similarity">
    <text evidence="1">Belongs to the peptidase M17 family.</text>
</comment>
<evidence type="ECO:0000313" key="10">
    <source>
        <dbReference type="EMBL" id="CAB4716403.1"/>
    </source>
</evidence>
<gene>
    <name evidence="6" type="ORF">UFOPK1508_00057</name>
    <name evidence="7" type="ORF">UFOPK1599_00944</name>
    <name evidence="8" type="ORF">UFOPK1894_00249</name>
    <name evidence="9" type="ORF">UFOPK2179_00310</name>
    <name evidence="10" type="ORF">UFOPK2715_00136</name>
</gene>
<dbReference type="GO" id="GO:0070006">
    <property type="term" value="F:metalloaminopeptidase activity"/>
    <property type="evidence" value="ECO:0007669"/>
    <property type="project" value="InterPro"/>
</dbReference>
<dbReference type="SUPFAM" id="SSF52949">
    <property type="entry name" value="Macro domain-like"/>
    <property type="match status" value="1"/>
</dbReference>
<dbReference type="EMBL" id="CAEZVA010000010">
    <property type="protein sequence ID" value="CAB4610207.1"/>
    <property type="molecule type" value="Genomic_DNA"/>
</dbReference>